<name>A0ABV9Y221_9PSEU</name>
<evidence type="ECO:0000313" key="1">
    <source>
        <dbReference type="EMBL" id="MFC5056451.1"/>
    </source>
</evidence>
<dbReference type="Proteomes" id="UP001595833">
    <property type="component" value="Unassembled WGS sequence"/>
</dbReference>
<gene>
    <name evidence="1" type="ORF">ACFPFM_22155</name>
</gene>
<dbReference type="RefSeq" id="WP_344044145.1">
    <property type="nucleotide sequence ID" value="NZ_BAAAKE010000062.1"/>
</dbReference>
<proteinExistence type="predicted"/>
<protein>
    <submittedName>
        <fullName evidence="1">Esterase/lipase family protein</fullName>
    </submittedName>
</protein>
<keyword evidence="2" id="KW-1185">Reference proteome</keyword>
<dbReference type="EMBL" id="JBHSJB010000020">
    <property type="protein sequence ID" value="MFC5056451.1"/>
    <property type="molecule type" value="Genomic_DNA"/>
</dbReference>
<dbReference type="Gene3D" id="3.40.50.1820">
    <property type="entry name" value="alpha/beta hydrolase"/>
    <property type="match status" value="1"/>
</dbReference>
<reference evidence="2" key="1">
    <citation type="journal article" date="2019" name="Int. J. Syst. Evol. Microbiol.">
        <title>The Global Catalogue of Microorganisms (GCM) 10K type strain sequencing project: providing services to taxonomists for standard genome sequencing and annotation.</title>
        <authorList>
            <consortium name="The Broad Institute Genomics Platform"/>
            <consortium name="The Broad Institute Genome Sequencing Center for Infectious Disease"/>
            <person name="Wu L."/>
            <person name="Ma J."/>
        </authorList>
    </citation>
    <scope>NUCLEOTIDE SEQUENCE [LARGE SCALE GENOMIC DNA]</scope>
    <source>
        <strain evidence="2">KCTC 12848</strain>
    </source>
</reference>
<organism evidence="1 2">
    <name type="scientific">Saccharothrix xinjiangensis</name>
    <dbReference type="NCBI Taxonomy" id="204798"/>
    <lineage>
        <taxon>Bacteria</taxon>
        <taxon>Bacillati</taxon>
        <taxon>Actinomycetota</taxon>
        <taxon>Actinomycetes</taxon>
        <taxon>Pseudonocardiales</taxon>
        <taxon>Pseudonocardiaceae</taxon>
        <taxon>Saccharothrix</taxon>
    </lineage>
</organism>
<accession>A0ABV9Y221</accession>
<dbReference type="InterPro" id="IPR029058">
    <property type="entry name" value="AB_hydrolase_fold"/>
</dbReference>
<comment type="caution">
    <text evidence="1">The sequence shown here is derived from an EMBL/GenBank/DDBJ whole genome shotgun (WGS) entry which is preliminary data.</text>
</comment>
<evidence type="ECO:0000313" key="2">
    <source>
        <dbReference type="Proteomes" id="UP001595833"/>
    </source>
</evidence>
<dbReference type="SUPFAM" id="SSF53474">
    <property type="entry name" value="alpha/beta-Hydrolases"/>
    <property type="match status" value="1"/>
</dbReference>
<sequence>MVQEARVDVKTTAPENVQELSNADLTAIAGSVTPGPWFATEFGTGETRREANDTWELLSTTPKAPGGTAAVYYADGHSRLTRPMIFADGFNYGPSDLPGLFEHLNSPYNADGERFLGEVLAAGIDVVLLGFDQRHADIRTNAGVAINCIRRAIAQCDNDDVSLIVGGVSMGGMVTRYALASMEANEENHRTGTYLSYDTPHNGAWIPLILQQLAYFFEELPVGDPDAPTQAELIRSAAAQQLLWSWVPNALYSGPTATASTMRTEFLDDLRKIGWFPKRPRTLGVANGAGDGIGRDLPPGTIAFDWKASVLASATARFQPDNGVEQAIGGMNFGTTIRRPFTSAVPALDGAPGGILESFGLVADKLNITIGEEYRSSCFVPVVSALALDFDPVKWDIDPYTPLREVRAEQSQLDEFQWDNGNTPHGVITEPLARWILARITV</sequence>